<comment type="caution">
    <text evidence="1">The sequence shown here is derived from an EMBL/GenBank/DDBJ whole genome shotgun (WGS) entry which is preliminary data.</text>
</comment>
<protein>
    <submittedName>
        <fullName evidence="1">RloB domain-containing protein</fullName>
    </submittedName>
</protein>
<keyword evidence="2" id="KW-1185">Reference proteome</keyword>
<reference evidence="2" key="1">
    <citation type="journal article" date="2019" name="Int. J. Syst. Evol. Microbiol.">
        <title>The Global Catalogue of Microorganisms (GCM) 10K type strain sequencing project: providing services to taxonomists for standard genome sequencing and annotation.</title>
        <authorList>
            <consortium name="The Broad Institute Genomics Platform"/>
            <consortium name="The Broad Institute Genome Sequencing Center for Infectious Disease"/>
            <person name="Wu L."/>
            <person name="Ma J."/>
        </authorList>
    </citation>
    <scope>NUCLEOTIDE SEQUENCE [LARGE SCALE GENOMIC DNA]</scope>
    <source>
        <strain evidence="2">CCUG 54950</strain>
    </source>
</reference>
<organism evidence="1 2">
    <name type="scientific">Paenibacillus wenxiniae</name>
    <dbReference type="NCBI Taxonomy" id="1636843"/>
    <lineage>
        <taxon>Bacteria</taxon>
        <taxon>Bacillati</taxon>
        <taxon>Bacillota</taxon>
        <taxon>Bacilli</taxon>
        <taxon>Bacillales</taxon>
        <taxon>Paenibacillaceae</taxon>
        <taxon>Paenibacillus</taxon>
    </lineage>
</organism>
<evidence type="ECO:0000313" key="2">
    <source>
        <dbReference type="Proteomes" id="UP001597233"/>
    </source>
</evidence>
<dbReference type="RefSeq" id="WP_347325272.1">
    <property type="nucleotide sequence ID" value="NZ_JBCGUH010000005.1"/>
</dbReference>
<gene>
    <name evidence="1" type="ORF">ACFSC9_17210</name>
</gene>
<dbReference type="Proteomes" id="UP001597233">
    <property type="component" value="Unassembled WGS sequence"/>
</dbReference>
<sequence length="189" mass="22357">MNMSLRRTIHILYEEASMKSKTINSSEHFYVEHSFRRKASRNTNIISYGKDKEKDFTRELRASMKKKNNIDSFYIVLDTDFDVARTNISQIEAKLAKLNKQYPSAKIILSSRSFECWLCMYKRDLYAKPFTSQEDLNRDVKINNHTISDYEKTRTWYQKNADNQTHIHFLASLSPVSYFDVLLDDILQS</sequence>
<evidence type="ECO:0000313" key="1">
    <source>
        <dbReference type="EMBL" id="MFD1887235.1"/>
    </source>
</evidence>
<name>A0ABW4RN11_9BACL</name>
<proteinExistence type="predicted"/>
<dbReference type="EMBL" id="JBHUEH010000023">
    <property type="protein sequence ID" value="MFD1887235.1"/>
    <property type="molecule type" value="Genomic_DNA"/>
</dbReference>
<accession>A0ABW4RN11</accession>